<evidence type="ECO:0000259" key="6">
    <source>
        <dbReference type="PROSITE" id="PS50850"/>
    </source>
</evidence>
<dbReference type="InterPro" id="IPR005829">
    <property type="entry name" value="Sugar_transporter_CS"/>
</dbReference>
<dbReference type="OrthoDB" id="2261376at2759"/>
<gene>
    <name evidence="7" type="ORF">BINO364_LOCUS6044</name>
</gene>
<sequence>MDKECVGWGRWQARIAGLLALPVLLTGMYGTNYVFLAARTPHRCHIPECEDNSTLSGPVSDEAWSPEWSIWALPPDSECHRRPALDGACIEGGFDNTTKLDCEDFVYQHHSSIMAEFGLACQEWKRTLVGTVHNVGMLVSLPLMGYVSDKYGRRAALVTSGAGAGFLGLCKSFSGSYPVYLMFEFLETVLGASVYPAAFVLMIEWLGVEQRILASLLLGIPLSAGAALLALLDYFSGYWRTWARLAYPPSFFLLLYPWILPESIRWLLANGKVTEAVRVIKQAAKANKIVIPEDTLDKMLSKDQVTDKVEVIVEEESLFRAFIKYGALRRRLLVCFAWWACAVFVFYGLAVRSHALAGSAHANYALLAAAELPALLLNTLLLDRAGRRPLLTAAFLLTAVALIAIPCLPDQDSGFGTALFLAGKMGATMALNALYVYTAELFPTRARQRLLAACSTCGRVGAILAPQTPLLAAYGAWVPTTLLGALPLASAALTRLVPDTLGRRLPDSFADLDSSASAESVSTTVP</sequence>
<feature type="transmembrane region" description="Helical" evidence="5">
    <location>
        <begin position="362"/>
        <end position="382"/>
    </location>
</feature>
<feature type="transmembrane region" description="Helical" evidence="5">
    <location>
        <begin position="389"/>
        <end position="406"/>
    </location>
</feature>
<dbReference type="InterPro" id="IPR036259">
    <property type="entry name" value="MFS_trans_sf"/>
</dbReference>
<feature type="transmembrane region" description="Helical" evidence="5">
    <location>
        <begin position="332"/>
        <end position="350"/>
    </location>
</feature>
<evidence type="ECO:0000256" key="3">
    <source>
        <dbReference type="ARBA" id="ARBA00022989"/>
    </source>
</evidence>
<feature type="domain" description="Major facilitator superfamily (MFS) profile" evidence="6">
    <location>
        <begin position="81"/>
        <end position="502"/>
    </location>
</feature>
<keyword evidence="4 5" id="KW-0472">Membrane</keyword>
<feature type="transmembrane region" description="Helical" evidence="5">
    <location>
        <begin position="213"/>
        <end position="235"/>
    </location>
</feature>
<evidence type="ECO:0000256" key="4">
    <source>
        <dbReference type="ARBA" id="ARBA00023136"/>
    </source>
</evidence>
<feature type="transmembrane region" description="Helical" evidence="5">
    <location>
        <begin position="180"/>
        <end position="201"/>
    </location>
</feature>
<dbReference type="Gene3D" id="1.20.1250.20">
    <property type="entry name" value="MFS general substrate transporter like domains"/>
    <property type="match status" value="1"/>
</dbReference>
<reference evidence="7" key="1">
    <citation type="submission" date="2021-12" db="EMBL/GenBank/DDBJ databases">
        <authorList>
            <person name="Martin H S."/>
        </authorList>
    </citation>
    <scope>NUCLEOTIDE SEQUENCE</scope>
</reference>
<dbReference type="PROSITE" id="PS50850">
    <property type="entry name" value="MFS"/>
    <property type="match status" value="1"/>
</dbReference>
<feature type="transmembrane region" description="Helical" evidence="5">
    <location>
        <begin position="418"/>
        <end position="438"/>
    </location>
</feature>
<feature type="non-terminal residue" evidence="7">
    <location>
        <position position="526"/>
    </location>
</feature>
<name>A0A8J9Y9L0_9NEOP</name>
<comment type="subcellular location">
    <subcellularLocation>
        <location evidence="1">Membrane</location>
        <topology evidence="1">Multi-pass membrane protein</topology>
    </subcellularLocation>
</comment>
<dbReference type="PROSITE" id="PS00216">
    <property type="entry name" value="SUGAR_TRANSPORT_1"/>
    <property type="match status" value="1"/>
</dbReference>
<feature type="transmembrane region" description="Helical" evidence="5">
    <location>
        <begin position="155"/>
        <end position="174"/>
    </location>
</feature>
<dbReference type="Proteomes" id="UP000838878">
    <property type="component" value="Chromosome 14"/>
</dbReference>
<dbReference type="EMBL" id="OV170234">
    <property type="protein sequence ID" value="CAH0719741.1"/>
    <property type="molecule type" value="Genomic_DNA"/>
</dbReference>
<evidence type="ECO:0000256" key="5">
    <source>
        <dbReference type="SAM" id="Phobius"/>
    </source>
</evidence>
<protein>
    <recommendedName>
        <fullName evidence="6">Major facilitator superfamily (MFS) profile domain-containing protein</fullName>
    </recommendedName>
</protein>
<feature type="transmembrane region" description="Helical" evidence="5">
    <location>
        <begin position="15"/>
        <end position="36"/>
    </location>
</feature>
<dbReference type="GO" id="GO:0022857">
    <property type="term" value="F:transmembrane transporter activity"/>
    <property type="evidence" value="ECO:0007669"/>
    <property type="project" value="InterPro"/>
</dbReference>
<evidence type="ECO:0000313" key="7">
    <source>
        <dbReference type="EMBL" id="CAH0719741.1"/>
    </source>
</evidence>
<dbReference type="Pfam" id="PF07690">
    <property type="entry name" value="MFS_1"/>
    <property type="match status" value="1"/>
</dbReference>
<evidence type="ECO:0000313" key="8">
    <source>
        <dbReference type="Proteomes" id="UP000838878"/>
    </source>
</evidence>
<keyword evidence="3 5" id="KW-1133">Transmembrane helix</keyword>
<dbReference type="PANTHER" id="PTHR24064">
    <property type="entry name" value="SOLUTE CARRIER FAMILY 22 MEMBER"/>
    <property type="match status" value="1"/>
</dbReference>
<proteinExistence type="predicted"/>
<organism evidence="7 8">
    <name type="scientific">Brenthis ino</name>
    <name type="common">lesser marbled fritillary</name>
    <dbReference type="NCBI Taxonomy" id="405034"/>
    <lineage>
        <taxon>Eukaryota</taxon>
        <taxon>Metazoa</taxon>
        <taxon>Ecdysozoa</taxon>
        <taxon>Arthropoda</taxon>
        <taxon>Hexapoda</taxon>
        <taxon>Insecta</taxon>
        <taxon>Pterygota</taxon>
        <taxon>Neoptera</taxon>
        <taxon>Endopterygota</taxon>
        <taxon>Lepidoptera</taxon>
        <taxon>Glossata</taxon>
        <taxon>Ditrysia</taxon>
        <taxon>Papilionoidea</taxon>
        <taxon>Nymphalidae</taxon>
        <taxon>Heliconiinae</taxon>
        <taxon>Argynnini</taxon>
        <taxon>Brenthis</taxon>
    </lineage>
</organism>
<dbReference type="InterPro" id="IPR020846">
    <property type="entry name" value="MFS_dom"/>
</dbReference>
<keyword evidence="8" id="KW-1185">Reference proteome</keyword>
<keyword evidence="2 5" id="KW-0812">Transmembrane</keyword>
<accession>A0A8J9Y9L0</accession>
<evidence type="ECO:0000256" key="1">
    <source>
        <dbReference type="ARBA" id="ARBA00004141"/>
    </source>
</evidence>
<dbReference type="SUPFAM" id="SSF103473">
    <property type="entry name" value="MFS general substrate transporter"/>
    <property type="match status" value="1"/>
</dbReference>
<dbReference type="InterPro" id="IPR011701">
    <property type="entry name" value="MFS"/>
</dbReference>
<dbReference type="AlphaFoldDB" id="A0A8J9Y9L0"/>
<dbReference type="GO" id="GO:0016020">
    <property type="term" value="C:membrane"/>
    <property type="evidence" value="ECO:0007669"/>
    <property type="project" value="UniProtKB-SubCell"/>
</dbReference>
<evidence type="ECO:0000256" key="2">
    <source>
        <dbReference type="ARBA" id="ARBA00022692"/>
    </source>
</evidence>